<dbReference type="Gene3D" id="1.10.10.10">
    <property type="entry name" value="Winged helix-like DNA-binding domain superfamily/Winged helix DNA-binding domain"/>
    <property type="match status" value="1"/>
</dbReference>
<reference evidence="8 9" key="1">
    <citation type="journal article" date="2009" name="Stand. Genomic Sci.">
        <title>Complete genome sequence of Stackebrandtia nassauensis type strain (LLR-40K-21).</title>
        <authorList>
            <person name="Munk C."/>
            <person name="Lapidus A."/>
            <person name="Copeland A."/>
            <person name="Jando M."/>
            <person name="Mayilraj S."/>
            <person name="Glavina Del Rio T."/>
            <person name="Nolan M."/>
            <person name="Chen F."/>
            <person name="Lucas S."/>
            <person name="Tice H."/>
            <person name="Cheng J.F."/>
            <person name="Han C."/>
            <person name="Detter J.C."/>
            <person name="Bruce D."/>
            <person name="Goodwin L."/>
            <person name="Chain P."/>
            <person name="Pitluck S."/>
            <person name="Goker M."/>
            <person name="Ovchinikova G."/>
            <person name="Pati A."/>
            <person name="Ivanova N."/>
            <person name="Mavromatis K."/>
            <person name="Chen A."/>
            <person name="Palaniappan K."/>
            <person name="Land M."/>
            <person name="Hauser L."/>
            <person name="Chang Y.J."/>
            <person name="Jeffries C.D."/>
            <person name="Bristow J."/>
            <person name="Eisen J.A."/>
            <person name="Markowitz V."/>
            <person name="Hugenholtz P."/>
            <person name="Kyrpides N.C."/>
            <person name="Klenk H.P."/>
        </authorList>
    </citation>
    <scope>NUCLEOTIDE SEQUENCE [LARGE SCALE GENOMIC DNA]</scope>
    <source>
        <strain evidence="9">DSM 44728 / CIP 108903 / NRRL B-16338 / NBRC 102104 / LLR-40K-21</strain>
    </source>
</reference>
<protein>
    <submittedName>
        <fullName evidence="8">Transcriptional regulator, SARP family</fullName>
    </submittedName>
</protein>
<dbReference type="EMBL" id="CP001778">
    <property type="protein sequence ID" value="ADD43539.1"/>
    <property type="molecule type" value="Genomic_DNA"/>
</dbReference>
<dbReference type="PANTHER" id="PTHR35807:SF1">
    <property type="entry name" value="TRANSCRIPTIONAL REGULATOR REDD"/>
    <property type="match status" value="1"/>
</dbReference>
<dbReference type="PRINTS" id="PR00364">
    <property type="entry name" value="DISEASERSIST"/>
</dbReference>
<dbReference type="SMART" id="SM00028">
    <property type="entry name" value="TPR"/>
    <property type="match status" value="5"/>
</dbReference>
<organism evidence="8 9">
    <name type="scientific">Stackebrandtia nassauensis (strain DSM 44728 / CIP 108903 / NRRL B-16338 / NBRC 102104 / LLR-40K-21)</name>
    <dbReference type="NCBI Taxonomy" id="446470"/>
    <lineage>
        <taxon>Bacteria</taxon>
        <taxon>Bacillati</taxon>
        <taxon>Actinomycetota</taxon>
        <taxon>Actinomycetes</taxon>
        <taxon>Glycomycetales</taxon>
        <taxon>Glycomycetaceae</taxon>
        <taxon>Stackebrandtia</taxon>
    </lineage>
</organism>
<dbReference type="InterPro" id="IPR042197">
    <property type="entry name" value="Apaf_helical"/>
</dbReference>
<evidence type="ECO:0000313" key="8">
    <source>
        <dbReference type="EMBL" id="ADD43539.1"/>
    </source>
</evidence>
<name>D3PYV6_STANL</name>
<dbReference type="InterPro" id="IPR001867">
    <property type="entry name" value="OmpR/PhoB-type_DNA-bd"/>
</dbReference>
<dbReference type="GO" id="GO:0006355">
    <property type="term" value="P:regulation of DNA-templated transcription"/>
    <property type="evidence" value="ECO:0007669"/>
    <property type="project" value="InterPro"/>
</dbReference>
<feature type="domain" description="OmpR/PhoB-type" evidence="7">
    <location>
        <begin position="1"/>
        <end position="92"/>
    </location>
</feature>
<dbReference type="Pfam" id="PF00486">
    <property type="entry name" value="Trans_reg_C"/>
    <property type="match status" value="1"/>
</dbReference>
<dbReference type="InterPro" id="IPR019734">
    <property type="entry name" value="TPR_rpt"/>
</dbReference>
<keyword evidence="3" id="KW-0805">Transcription regulation</keyword>
<dbReference type="OrthoDB" id="7628974at2"/>
<dbReference type="SMART" id="SM01043">
    <property type="entry name" value="BTAD"/>
    <property type="match status" value="1"/>
</dbReference>
<dbReference type="InterPro" id="IPR016032">
    <property type="entry name" value="Sig_transdc_resp-reg_C-effctor"/>
</dbReference>
<evidence type="ECO:0000256" key="2">
    <source>
        <dbReference type="ARBA" id="ARBA00022737"/>
    </source>
</evidence>
<dbReference type="STRING" id="446470.Snas_3884"/>
<dbReference type="InterPro" id="IPR005158">
    <property type="entry name" value="BTAD"/>
</dbReference>
<dbReference type="InterPro" id="IPR027417">
    <property type="entry name" value="P-loop_NTPase"/>
</dbReference>
<feature type="DNA-binding region" description="OmpR/PhoB-type" evidence="6">
    <location>
        <begin position="1"/>
        <end position="92"/>
    </location>
</feature>
<dbReference type="InterPro" id="IPR036388">
    <property type="entry name" value="WH-like_DNA-bd_sf"/>
</dbReference>
<evidence type="ECO:0000313" key="9">
    <source>
        <dbReference type="Proteomes" id="UP000000844"/>
    </source>
</evidence>
<keyword evidence="5" id="KW-0804">Transcription</keyword>
<dbReference type="SMART" id="SM00862">
    <property type="entry name" value="Trans_reg_C"/>
    <property type="match status" value="1"/>
</dbReference>
<evidence type="ECO:0000256" key="5">
    <source>
        <dbReference type="ARBA" id="ARBA00023163"/>
    </source>
</evidence>
<accession>D3PYV6</accession>
<evidence type="ECO:0000256" key="4">
    <source>
        <dbReference type="ARBA" id="ARBA00023125"/>
    </source>
</evidence>
<keyword evidence="4 6" id="KW-0238">DNA-binding</keyword>
<dbReference type="GO" id="GO:0043531">
    <property type="term" value="F:ADP binding"/>
    <property type="evidence" value="ECO:0007669"/>
    <property type="project" value="InterPro"/>
</dbReference>
<evidence type="ECO:0000256" key="3">
    <source>
        <dbReference type="ARBA" id="ARBA00023015"/>
    </source>
</evidence>
<dbReference type="Pfam" id="PF03704">
    <property type="entry name" value="BTAD"/>
    <property type="match status" value="1"/>
</dbReference>
<gene>
    <name evidence="8" type="ordered locus">Snas_3884</name>
</gene>
<dbReference type="GO" id="GO:0000160">
    <property type="term" value="P:phosphorelay signal transduction system"/>
    <property type="evidence" value="ECO:0007669"/>
    <property type="project" value="InterPro"/>
</dbReference>
<dbReference type="InterPro" id="IPR051677">
    <property type="entry name" value="AfsR-DnrI-RedD_regulator"/>
</dbReference>
<keyword evidence="9" id="KW-1185">Reference proteome</keyword>
<dbReference type="PANTHER" id="PTHR35807">
    <property type="entry name" value="TRANSCRIPTIONAL REGULATOR REDD-RELATED"/>
    <property type="match status" value="1"/>
</dbReference>
<dbReference type="CDD" id="cd15831">
    <property type="entry name" value="BTAD"/>
    <property type="match status" value="1"/>
</dbReference>
<dbReference type="RefSeq" id="WP_013019110.1">
    <property type="nucleotide sequence ID" value="NC_013947.1"/>
</dbReference>
<evidence type="ECO:0000256" key="6">
    <source>
        <dbReference type="PROSITE-ProRule" id="PRU01091"/>
    </source>
</evidence>
<dbReference type="SUPFAM" id="SSF52540">
    <property type="entry name" value="P-loop containing nucleoside triphosphate hydrolases"/>
    <property type="match status" value="1"/>
</dbReference>
<evidence type="ECO:0000256" key="1">
    <source>
        <dbReference type="ARBA" id="ARBA00005820"/>
    </source>
</evidence>
<dbReference type="SUPFAM" id="SSF48452">
    <property type="entry name" value="TPR-like"/>
    <property type="match status" value="3"/>
</dbReference>
<comment type="similarity">
    <text evidence="1">Belongs to the AfsR/DnrI/RedD regulatory family.</text>
</comment>
<dbReference type="SUPFAM" id="SSF46894">
    <property type="entry name" value="C-terminal effector domain of the bipartite response regulators"/>
    <property type="match status" value="1"/>
</dbReference>
<sequence length="990" mass="108159">MDFRILGSLEVRHDGAVIPVRGRQQPKVLAMLLLQAGHVVSVDRLVDALWDDDPPATARRQVQNTVAALRRTLSVAEGPLITAVGEGYRLSTAHLDSLQFNDYVRQAAAAAENNRLAEAHTRLCQALELWRGEVLTGMNGRVLRAFAEQLEEARLRAFETRMDIELRLGQPGRIVEEARRLLTEHPYRQDMAALLMRALHQCGRGTEALEVYATLRSRLAEELGIDPTRALRDLHLEILRADGEGARTSAPARQSVGEVPAQLPADIAGFTGRASQLAALDAMLDQADGASVLATVAGAGGIGKTALAVHWARLRADRFPDGQLFVNLRGFDHSAPLSAHDVLTRFLRGFGFNSEAIPSDLDEAAALYRTYLHGKRVLILLDNAARVDQVRPLLPAGPGCFALVTSRDSLAGLTALDGARRVEVDTLGPRESLRLLADLIGQSRLDAEVEAATAITELCGRLPLALRVVGANLAARPSERLAEVAAELAGADRLERMVVPGDTRAAVADCITLSLPSIDENTRRFFLHLGLVPGTEISASMAAAVVDGTEAEARRLLGRLAHAHLIDPQSDEHWRFHDLVRLYAHARAADDLKPADRDAAMERLLDWYADSQTKLRHEDRVATVLALVDHPRVWKAATNFHASVHDGYDPDEIRRVVRIALGVAEAHDDAAGQAWMHNLVAGTYWAARRLPEAVAAGELALETARRSGDPLLIARHLNNMASFRSLSGDNLAARRILDESLKIAEESADPWAISARLDSLGELCIHLGQYAEAETHLRRSLAVRPPQPPGKRWPKTPSKLAHLCLDTGRYTEGLEYVELILAEAMSRHHPRALCLRASLRLAMGDLDAAYADFTESFAVERQNRYVGEAADLLIPYAHCLSERGEAQSALKHARECLEWGRSSGIRRDEAAASLLLSTIHARQEDYATAATFAREACRLFASMSEPLRHGRSLVALARALTGLGVPEAAEHRAAAEAIFERLGVTAFETR</sequence>
<dbReference type="GO" id="GO:0003677">
    <property type="term" value="F:DNA binding"/>
    <property type="evidence" value="ECO:0007669"/>
    <property type="project" value="UniProtKB-UniRule"/>
</dbReference>
<dbReference type="HOGENOM" id="CLU_004665_2_0_11"/>
<dbReference type="PROSITE" id="PS51755">
    <property type="entry name" value="OMPR_PHOB"/>
    <property type="match status" value="1"/>
</dbReference>
<dbReference type="InterPro" id="IPR002182">
    <property type="entry name" value="NB-ARC"/>
</dbReference>
<dbReference type="Gene3D" id="1.25.40.10">
    <property type="entry name" value="Tetratricopeptide repeat domain"/>
    <property type="match status" value="3"/>
</dbReference>
<dbReference type="Pfam" id="PF00931">
    <property type="entry name" value="NB-ARC"/>
    <property type="match status" value="1"/>
</dbReference>
<keyword evidence="2" id="KW-0677">Repeat</keyword>
<dbReference type="eggNOG" id="COG3903">
    <property type="taxonomic scope" value="Bacteria"/>
</dbReference>
<dbReference type="KEGG" id="sna:Snas_3884"/>
<dbReference type="Proteomes" id="UP000000844">
    <property type="component" value="Chromosome"/>
</dbReference>
<dbReference type="Gene3D" id="1.10.8.430">
    <property type="entry name" value="Helical domain of apoptotic protease-activating factors"/>
    <property type="match status" value="1"/>
</dbReference>
<evidence type="ECO:0000259" key="7">
    <source>
        <dbReference type="PROSITE" id="PS51755"/>
    </source>
</evidence>
<dbReference type="InterPro" id="IPR011990">
    <property type="entry name" value="TPR-like_helical_dom_sf"/>
</dbReference>
<dbReference type="Gene3D" id="3.40.50.300">
    <property type="entry name" value="P-loop containing nucleotide triphosphate hydrolases"/>
    <property type="match status" value="1"/>
</dbReference>
<proteinExistence type="inferred from homology"/>
<dbReference type="AlphaFoldDB" id="D3PYV6"/>
<dbReference type="eggNOG" id="COG3629">
    <property type="taxonomic scope" value="Bacteria"/>
</dbReference>
<dbReference type="Pfam" id="PF13424">
    <property type="entry name" value="TPR_12"/>
    <property type="match status" value="1"/>
</dbReference>